<sequence length="522" mass="56524">MQNYLQLAFQLWLSKRIYAYFVLGAAIASGMDQAIANEQNLANINAVSQLTEVHSQDWASSALSNLVERYGCLAGYPDATFQGDQTLSRYEFASSLNACLTNISQQLTVGIPPADLATIQRLQKDFATELATLENRVDNLAARVAELTANQFSTTTVLSTSVVIAASDLTGDTADSNPDTSIDSNLALNYRARMNFTTSFTGTDRLLVRLQASNRVPNFSGVSATNMTRLSYEVGNTDNSLNLNLLEYRFPVGDRLNVYLYGNAASHHYYTTVVNPYFASFGGTKGSPSRFSERNPIYRIGDISVGGIAAAYRFNEALRLDLGYLAQNASLANPGAGLFDGTYSALAQLSVRPTANVELGLTYIRNYSADGNLAHRTGSTFANIPFGTGVALTSNSYGLQALWRIAPQVAVSGWLGYTQANRVDGVDDTADIFNYAINIAFPDLFKTGAVGGLGFGMPPKVTNNTIVTREDTATGLHFEAFYEYPITENITVIPGIIYLTNPEHNATNGNIFVGTVRTVFGF</sequence>
<dbReference type="InterPro" id="IPR038673">
    <property type="entry name" value="OprB_sf"/>
</dbReference>
<dbReference type="GO" id="GO:0016020">
    <property type="term" value="C:membrane"/>
    <property type="evidence" value="ECO:0007669"/>
    <property type="project" value="InterPro"/>
</dbReference>
<dbReference type="EMBL" id="NAPY01000056">
    <property type="protein sequence ID" value="MUL39010.1"/>
    <property type="molecule type" value="Genomic_DNA"/>
</dbReference>
<dbReference type="AlphaFoldDB" id="A0A6N8G0T8"/>
<dbReference type="PANTHER" id="PTHR43308">
    <property type="entry name" value="OUTER MEMBRANE PROTEIN ALPHA-RELATED"/>
    <property type="match status" value="1"/>
</dbReference>
<feature type="coiled-coil region" evidence="3">
    <location>
        <begin position="123"/>
        <end position="150"/>
    </location>
</feature>
<dbReference type="GO" id="GO:0008643">
    <property type="term" value="P:carbohydrate transport"/>
    <property type="evidence" value="ECO:0007669"/>
    <property type="project" value="InterPro"/>
</dbReference>
<organism evidence="5 6">
    <name type="scientific">Gloeocapsopsis dulcis AAB1 = 1H9</name>
    <dbReference type="NCBI Taxonomy" id="1433147"/>
    <lineage>
        <taxon>Bacteria</taxon>
        <taxon>Bacillati</taxon>
        <taxon>Cyanobacteriota</taxon>
        <taxon>Cyanophyceae</taxon>
        <taxon>Oscillatoriophycideae</taxon>
        <taxon>Chroococcales</taxon>
        <taxon>Chroococcaceae</taxon>
        <taxon>Gloeocapsopsis</taxon>
        <taxon>Gloeocapsopsis dulcis</taxon>
    </lineage>
</organism>
<gene>
    <name evidence="5" type="ORF">BWI75_22565</name>
</gene>
<dbReference type="InterPro" id="IPR007049">
    <property type="entry name" value="Carb-sel_porin_OprB"/>
</dbReference>
<dbReference type="Pfam" id="PF00395">
    <property type="entry name" value="SLH"/>
    <property type="match status" value="1"/>
</dbReference>
<dbReference type="Proteomes" id="UP000441797">
    <property type="component" value="Unassembled WGS sequence"/>
</dbReference>
<comment type="caution">
    <text evidence="5">The sequence shown here is derived from an EMBL/GenBank/DDBJ whole genome shotgun (WGS) entry which is preliminary data.</text>
</comment>
<dbReference type="NCBIfam" id="NF033921">
    <property type="entry name" value="por_somb"/>
    <property type="match status" value="1"/>
</dbReference>
<protein>
    <recommendedName>
        <fullName evidence="4">SLH domain-containing protein</fullName>
    </recommendedName>
</protein>
<dbReference type="RefSeq" id="WP_105218290.1">
    <property type="nucleotide sequence ID" value="NZ_CAWNSU010000087.1"/>
</dbReference>
<comment type="similarity">
    <text evidence="1 2">Belongs to the OprB family.</text>
</comment>
<accession>A0A6N8G0T8</accession>
<dbReference type="PANTHER" id="PTHR43308:SF1">
    <property type="entry name" value="OUTER MEMBRANE PROTEIN ALPHA"/>
    <property type="match status" value="1"/>
</dbReference>
<name>A0A6N8G0T8_9CHRO</name>
<dbReference type="GO" id="GO:0015288">
    <property type="term" value="F:porin activity"/>
    <property type="evidence" value="ECO:0007669"/>
    <property type="project" value="InterPro"/>
</dbReference>
<dbReference type="InterPro" id="IPR001119">
    <property type="entry name" value="SLH_dom"/>
</dbReference>
<evidence type="ECO:0000256" key="3">
    <source>
        <dbReference type="SAM" id="Coils"/>
    </source>
</evidence>
<evidence type="ECO:0000256" key="2">
    <source>
        <dbReference type="RuleBase" id="RU363072"/>
    </source>
</evidence>
<reference evidence="5 6" key="1">
    <citation type="journal article" date="2019" name="Front. Microbiol.">
        <title>Genomic Features for Desiccation Tolerance and Sugar Biosynthesis in the Extremophile Gloeocapsopsis sp. UTEX B3054.</title>
        <authorList>
            <person name="Urrejola C."/>
            <person name="Alcorta J."/>
            <person name="Salas L."/>
            <person name="Vasquez M."/>
            <person name="Polz M.F."/>
            <person name="Vicuna R."/>
            <person name="Diez B."/>
        </authorList>
    </citation>
    <scope>NUCLEOTIDE SEQUENCE [LARGE SCALE GENOMIC DNA]</scope>
    <source>
        <strain evidence="5 6">1H9</strain>
    </source>
</reference>
<evidence type="ECO:0000256" key="1">
    <source>
        <dbReference type="ARBA" id="ARBA00008769"/>
    </source>
</evidence>
<evidence type="ECO:0000313" key="6">
    <source>
        <dbReference type="Proteomes" id="UP000441797"/>
    </source>
</evidence>
<keyword evidence="3" id="KW-0175">Coiled coil</keyword>
<keyword evidence="6" id="KW-1185">Reference proteome</keyword>
<proteinExistence type="inferred from homology"/>
<dbReference type="Pfam" id="PF04966">
    <property type="entry name" value="OprB"/>
    <property type="match status" value="1"/>
</dbReference>
<feature type="domain" description="SLH" evidence="4">
    <location>
        <begin position="46"/>
        <end position="110"/>
    </location>
</feature>
<dbReference type="PROSITE" id="PS51272">
    <property type="entry name" value="SLH"/>
    <property type="match status" value="1"/>
</dbReference>
<dbReference type="InterPro" id="IPR051465">
    <property type="entry name" value="Cell_Envelope_Struct_Comp"/>
</dbReference>
<dbReference type="InterPro" id="IPR047684">
    <property type="entry name" value="Por_som-like"/>
</dbReference>
<evidence type="ECO:0000313" key="5">
    <source>
        <dbReference type="EMBL" id="MUL39010.1"/>
    </source>
</evidence>
<dbReference type="OrthoDB" id="541604at2"/>
<dbReference type="Gene3D" id="2.40.160.180">
    <property type="entry name" value="Carbohydrate-selective porin OprB"/>
    <property type="match status" value="1"/>
</dbReference>
<evidence type="ECO:0000259" key="4">
    <source>
        <dbReference type="PROSITE" id="PS51272"/>
    </source>
</evidence>